<keyword evidence="2" id="KW-1003">Cell membrane</keyword>
<dbReference type="PROSITE" id="PS00237">
    <property type="entry name" value="G_PROTEIN_RECEP_F1_1"/>
    <property type="match status" value="1"/>
</dbReference>
<dbReference type="KEGG" id="bgt:106053046"/>
<dbReference type="OrthoDB" id="10071887at2759"/>
<dbReference type="STRING" id="6526.A0A2C9K6B9"/>
<evidence type="ECO:0000256" key="9">
    <source>
        <dbReference type="ARBA" id="ARBA00023224"/>
    </source>
</evidence>
<feature type="domain" description="G-protein coupled receptors family 1 profile" evidence="13">
    <location>
        <begin position="40"/>
        <end position="540"/>
    </location>
</feature>
<keyword evidence="5 10" id="KW-0297">G-protein coupled receptor</keyword>
<evidence type="ECO:0000256" key="7">
    <source>
        <dbReference type="ARBA" id="ARBA00023157"/>
    </source>
</evidence>
<dbReference type="PANTHER" id="PTHR24248">
    <property type="entry name" value="ADRENERGIC RECEPTOR-RELATED G-PROTEIN COUPLED RECEPTOR"/>
    <property type="match status" value="1"/>
</dbReference>
<dbReference type="Pfam" id="PF00001">
    <property type="entry name" value="7tm_1"/>
    <property type="match status" value="1"/>
</dbReference>
<dbReference type="RefSeq" id="XP_013063966.2">
    <property type="nucleotide sequence ID" value="XM_013208512.2"/>
</dbReference>
<feature type="transmembrane region" description="Helical" evidence="12">
    <location>
        <begin position="24"/>
        <end position="49"/>
    </location>
</feature>
<evidence type="ECO:0000256" key="10">
    <source>
        <dbReference type="RuleBase" id="RU000688"/>
    </source>
</evidence>
<feature type="transmembrane region" description="Helical" evidence="12">
    <location>
        <begin position="485"/>
        <end position="514"/>
    </location>
</feature>
<proteinExistence type="inferred from homology"/>
<feature type="region of interest" description="Disordered" evidence="11">
    <location>
        <begin position="458"/>
        <end position="481"/>
    </location>
</feature>
<keyword evidence="8 10" id="KW-0675">Receptor</keyword>
<keyword evidence="7" id="KW-1015">Disulfide bond</keyword>
<keyword evidence="9 10" id="KW-0807">Transducer</keyword>
<evidence type="ECO:0000256" key="2">
    <source>
        <dbReference type="ARBA" id="ARBA00022475"/>
    </source>
</evidence>
<gene>
    <name evidence="14" type="primary">106053046</name>
</gene>
<sequence>MNGSKDCPEGVSQVDITNSHNVTIALTVTCSVLAAYIGIANLTVILALCRRRAQSPRNGLRASGGSNSPPCHILIVSMSVSDAIIGFFSLPLGAYVIGNNGIWALGKELCSAWIWLDKVLCTVSIYHVALMALDRYIAVCRPLLYRLMSKKTTLTLVFLSWLLPSITSTIMMSGGWHHSDIDWLLNCAELVGICTPIYNRTYLIVISILDFFLPFFVIFVFYFLVTVEICRLDKKLISPGLKSKLPKMKPNSLVKCIQRLCSSKHRAQPGEDLELNRGSSSEDNKDEEKPIEAEGSASELILQPIYFRNAKDSIKETELTLKSFDIESNTGSDEQSTQGLVLSCGDHNPQENEIDSIFYDSNVQDLKCDRDKIFKTKDTKSITENKFNPKTRKSFKQTKYIVSREDSINDTEMSNSDISVFTLSSPNFIRTVNSGAINDRGALKVFQTRLKYVISAEKANRKSRDKPEASPTRKRSNQQNKTSKAFTTIGCVVVCFTVCWLPFSVYNFALVYSGYKMATWPFLLFTWMGYLNSAMNPIFYCFTSSVRQAIFALLRPSKQRK</sequence>
<feature type="compositionally biased region" description="Basic and acidic residues" evidence="11">
    <location>
        <begin position="280"/>
        <end position="292"/>
    </location>
</feature>
<dbReference type="VEuPathDB" id="VectorBase:BGLB013979"/>
<evidence type="ECO:0000313" key="14">
    <source>
        <dbReference type="EnsemblMetazoa" id="BGLB013979-PB"/>
    </source>
</evidence>
<dbReference type="PROSITE" id="PS50262">
    <property type="entry name" value="G_PROTEIN_RECEP_F1_2"/>
    <property type="match status" value="1"/>
</dbReference>
<feature type="transmembrane region" description="Helical" evidence="12">
    <location>
        <begin position="112"/>
        <end position="133"/>
    </location>
</feature>
<dbReference type="VEuPathDB" id="VectorBase:BGLAX_045756"/>
<evidence type="ECO:0000256" key="8">
    <source>
        <dbReference type="ARBA" id="ARBA00023170"/>
    </source>
</evidence>
<name>A0A2C9K6B9_BIOGL</name>
<dbReference type="PRINTS" id="PR00237">
    <property type="entry name" value="GPCRRHODOPSN"/>
</dbReference>
<protein>
    <recommendedName>
        <fullName evidence="13">G-protein coupled receptors family 1 profile domain-containing protein</fullName>
    </recommendedName>
</protein>
<dbReference type="GO" id="GO:0005886">
    <property type="term" value="C:plasma membrane"/>
    <property type="evidence" value="ECO:0007669"/>
    <property type="project" value="UniProtKB-SubCell"/>
</dbReference>
<dbReference type="GO" id="GO:0043410">
    <property type="term" value="P:positive regulation of MAPK cascade"/>
    <property type="evidence" value="ECO:0007669"/>
    <property type="project" value="TreeGrafter"/>
</dbReference>
<comment type="subcellular location">
    <subcellularLocation>
        <location evidence="1">Cell membrane</location>
        <topology evidence="1">Multi-pass membrane protein</topology>
    </subcellularLocation>
</comment>
<dbReference type="AlphaFoldDB" id="A0A2C9K6B9"/>
<feature type="transmembrane region" description="Helical" evidence="12">
    <location>
        <begin position="202"/>
        <end position="225"/>
    </location>
</feature>
<evidence type="ECO:0000256" key="5">
    <source>
        <dbReference type="ARBA" id="ARBA00023040"/>
    </source>
</evidence>
<dbReference type="GO" id="GO:0071880">
    <property type="term" value="P:adenylate cyclase-activating adrenergic receptor signaling pathway"/>
    <property type="evidence" value="ECO:0007669"/>
    <property type="project" value="TreeGrafter"/>
</dbReference>
<comment type="similarity">
    <text evidence="10">Belongs to the G-protein coupled receptor 1 family.</text>
</comment>
<dbReference type="InterPro" id="IPR017452">
    <property type="entry name" value="GPCR_Rhodpsn_7TM"/>
</dbReference>
<accession>A0A2C9K6B9</accession>
<evidence type="ECO:0000256" key="11">
    <source>
        <dbReference type="SAM" id="MobiDB-lite"/>
    </source>
</evidence>
<reference evidence="14" key="1">
    <citation type="submission" date="2020-05" db="UniProtKB">
        <authorList>
            <consortium name="EnsemblMetazoa"/>
        </authorList>
    </citation>
    <scope>IDENTIFICATION</scope>
    <source>
        <strain evidence="14">BB02</strain>
    </source>
</reference>
<feature type="transmembrane region" description="Helical" evidence="12">
    <location>
        <begin position="154"/>
        <end position="176"/>
    </location>
</feature>
<feature type="region of interest" description="Disordered" evidence="11">
    <location>
        <begin position="270"/>
        <end position="293"/>
    </location>
</feature>
<evidence type="ECO:0000256" key="3">
    <source>
        <dbReference type="ARBA" id="ARBA00022692"/>
    </source>
</evidence>
<evidence type="ECO:0000256" key="4">
    <source>
        <dbReference type="ARBA" id="ARBA00022989"/>
    </source>
</evidence>
<dbReference type="SUPFAM" id="SSF81321">
    <property type="entry name" value="Family A G protein-coupled receptor-like"/>
    <property type="match status" value="1"/>
</dbReference>
<keyword evidence="4 12" id="KW-1133">Transmembrane helix</keyword>
<dbReference type="EnsemblMetazoa" id="BGLB013979-RB">
    <property type="protein sequence ID" value="BGLB013979-PB"/>
    <property type="gene ID" value="BGLB013979"/>
</dbReference>
<dbReference type="Gene3D" id="1.20.1070.10">
    <property type="entry name" value="Rhodopsin 7-helix transmembrane proteins"/>
    <property type="match status" value="2"/>
</dbReference>
<evidence type="ECO:0000313" key="15">
    <source>
        <dbReference type="Proteomes" id="UP000076420"/>
    </source>
</evidence>
<dbReference type="Proteomes" id="UP000076420">
    <property type="component" value="Unassembled WGS sequence"/>
</dbReference>
<evidence type="ECO:0000259" key="13">
    <source>
        <dbReference type="PROSITE" id="PS50262"/>
    </source>
</evidence>
<organism evidence="14 15">
    <name type="scientific">Biomphalaria glabrata</name>
    <name type="common">Bloodfluke planorb</name>
    <name type="synonym">Freshwater snail</name>
    <dbReference type="NCBI Taxonomy" id="6526"/>
    <lineage>
        <taxon>Eukaryota</taxon>
        <taxon>Metazoa</taxon>
        <taxon>Spiralia</taxon>
        <taxon>Lophotrochozoa</taxon>
        <taxon>Mollusca</taxon>
        <taxon>Gastropoda</taxon>
        <taxon>Heterobranchia</taxon>
        <taxon>Euthyneura</taxon>
        <taxon>Panpulmonata</taxon>
        <taxon>Hygrophila</taxon>
        <taxon>Lymnaeoidea</taxon>
        <taxon>Planorbidae</taxon>
        <taxon>Biomphalaria</taxon>
    </lineage>
</organism>
<feature type="compositionally biased region" description="Basic and acidic residues" evidence="11">
    <location>
        <begin position="458"/>
        <end position="468"/>
    </location>
</feature>
<evidence type="ECO:0000256" key="12">
    <source>
        <dbReference type="SAM" id="Phobius"/>
    </source>
</evidence>
<evidence type="ECO:0000256" key="1">
    <source>
        <dbReference type="ARBA" id="ARBA00004651"/>
    </source>
</evidence>
<evidence type="ECO:0000256" key="6">
    <source>
        <dbReference type="ARBA" id="ARBA00023136"/>
    </source>
</evidence>
<keyword evidence="6 12" id="KW-0472">Membrane</keyword>
<keyword evidence="3 10" id="KW-0812">Transmembrane</keyword>
<dbReference type="GO" id="GO:0004993">
    <property type="term" value="F:G protein-coupled serotonin receptor activity"/>
    <property type="evidence" value="ECO:0007669"/>
    <property type="project" value="UniProtKB-ARBA"/>
</dbReference>
<dbReference type="InterPro" id="IPR000276">
    <property type="entry name" value="GPCR_Rhodpsn"/>
</dbReference>
<dbReference type="PANTHER" id="PTHR24248:SF199">
    <property type="entry name" value="IP13425P-RELATED"/>
    <property type="match status" value="1"/>
</dbReference>